<evidence type="ECO:0000256" key="3">
    <source>
        <dbReference type="ARBA" id="ARBA00023242"/>
    </source>
</evidence>
<feature type="compositionally biased region" description="Low complexity" evidence="6">
    <location>
        <begin position="27"/>
        <end position="48"/>
    </location>
</feature>
<feature type="compositionally biased region" description="Acidic residues" evidence="6">
    <location>
        <begin position="282"/>
        <end position="329"/>
    </location>
</feature>
<evidence type="ECO:0000256" key="6">
    <source>
        <dbReference type="SAM" id="MobiDB-lite"/>
    </source>
</evidence>
<evidence type="ECO:0000256" key="5">
    <source>
        <dbReference type="ARBA" id="ARBA00042096"/>
    </source>
</evidence>
<feature type="compositionally biased region" description="Basic residues" evidence="6">
    <location>
        <begin position="214"/>
        <end position="225"/>
    </location>
</feature>
<comment type="caution">
    <text evidence="8">The sequence shown here is derived from an EMBL/GenBank/DDBJ whole genome shotgun (WGS) entry which is preliminary data.</text>
</comment>
<reference evidence="8 9" key="1">
    <citation type="submission" date="2024-03" db="EMBL/GenBank/DDBJ databases">
        <title>A high-quality draft genome sequence of Diaporthe vaccinii, a causative agent of upright dieback and viscid rot disease in cranberry plants.</title>
        <authorList>
            <person name="Sarrasin M."/>
            <person name="Lang B.F."/>
            <person name="Burger G."/>
        </authorList>
    </citation>
    <scope>NUCLEOTIDE SEQUENCE [LARGE SCALE GENOMIC DNA]</scope>
    <source>
        <strain evidence="8 9">IS7</strain>
    </source>
</reference>
<dbReference type="CDD" id="cd22928">
    <property type="entry name" value="HFD_POLE3_DPB4"/>
    <property type="match status" value="1"/>
</dbReference>
<evidence type="ECO:0000256" key="4">
    <source>
        <dbReference type="ARBA" id="ARBA00039775"/>
    </source>
</evidence>
<feature type="domain" description="Transcription factor CBF/NF-Y/archaeal histone" evidence="7">
    <location>
        <begin position="120"/>
        <end position="184"/>
    </location>
</feature>
<dbReference type="SUPFAM" id="SSF47113">
    <property type="entry name" value="Histone-fold"/>
    <property type="match status" value="1"/>
</dbReference>
<sequence length="348" mass="36429">MSSRKSDSARKSDASASSARFAPIDGSPAASAVPTPSAGLAKPSMDTSMPPPSLPPPGLAQTPEAVHPLRPTSSLAAAGHASGMDHSQSTPSEKSKDEDKKTGGGGHPKEAVTIPIEELQLPKSIITRLAKGVLPPNTQIQANAILAMTKSATVFINHLANAANEVTTLQNKKTVMPADVFRALDDIEFGFMRERVEAEFAKFNEVQTSKRSTYRKKVAAAKKATKGPGEDVADASTAGADGDTTMGGADTTVNSVADSSAAGGGQPRAKKARTEGNNGDQMDVDDEVADASDPESVPDEEADEEEEEAEEEEEEEEGGDDAEDDDELEERQGRPDEDEALDDGNNSD</sequence>
<dbReference type="InterPro" id="IPR051377">
    <property type="entry name" value="DNA_Pol-Epsilon_Subunit"/>
</dbReference>
<dbReference type="Pfam" id="PF00808">
    <property type="entry name" value="CBFD_NFYB_HMF"/>
    <property type="match status" value="1"/>
</dbReference>
<gene>
    <name evidence="8" type="ORF">FJTKL_04229</name>
</gene>
<evidence type="ECO:0000313" key="9">
    <source>
        <dbReference type="Proteomes" id="UP001600888"/>
    </source>
</evidence>
<keyword evidence="3" id="KW-0539">Nucleus</keyword>
<evidence type="ECO:0000256" key="2">
    <source>
        <dbReference type="ARBA" id="ARBA00022705"/>
    </source>
</evidence>
<dbReference type="InterPro" id="IPR003958">
    <property type="entry name" value="CBFA_NFYB_domain"/>
</dbReference>
<dbReference type="PANTHER" id="PTHR46172">
    <property type="entry name" value="DNA POLYMERASE EPSILON SUBUNIT 3"/>
    <property type="match status" value="1"/>
</dbReference>
<dbReference type="InterPro" id="IPR009072">
    <property type="entry name" value="Histone-fold"/>
</dbReference>
<feature type="compositionally biased region" description="Basic and acidic residues" evidence="6">
    <location>
        <begin position="1"/>
        <end position="13"/>
    </location>
</feature>
<keyword evidence="2" id="KW-0235">DNA replication</keyword>
<organism evidence="8 9">
    <name type="scientific">Diaporthe vaccinii</name>
    <dbReference type="NCBI Taxonomy" id="105482"/>
    <lineage>
        <taxon>Eukaryota</taxon>
        <taxon>Fungi</taxon>
        <taxon>Dikarya</taxon>
        <taxon>Ascomycota</taxon>
        <taxon>Pezizomycotina</taxon>
        <taxon>Sordariomycetes</taxon>
        <taxon>Sordariomycetidae</taxon>
        <taxon>Diaporthales</taxon>
        <taxon>Diaporthaceae</taxon>
        <taxon>Diaporthe</taxon>
        <taxon>Diaporthe eres species complex</taxon>
    </lineage>
</organism>
<evidence type="ECO:0000313" key="8">
    <source>
        <dbReference type="EMBL" id="KAL2288100.1"/>
    </source>
</evidence>
<protein>
    <recommendedName>
        <fullName evidence="4">DNA polymerase epsilon subunit D</fullName>
    </recommendedName>
    <alternativeName>
        <fullName evidence="5">DNA polymerase II subunit D</fullName>
    </alternativeName>
</protein>
<keyword evidence="9" id="KW-1185">Reference proteome</keyword>
<feature type="region of interest" description="Disordered" evidence="6">
    <location>
        <begin position="214"/>
        <end position="348"/>
    </location>
</feature>
<feature type="compositionally biased region" description="Pro residues" evidence="6">
    <location>
        <begin position="49"/>
        <end position="58"/>
    </location>
</feature>
<feature type="compositionally biased region" description="Basic and acidic residues" evidence="6">
    <location>
        <begin position="93"/>
        <end position="110"/>
    </location>
</feature>
<name>A0ABR4F0K4_9PEZI</name>
<evidence type="ECO:0000256" key="1">
    <source>
        <dbReference type="ARBA" id="ARBA00004123"/>
    </source>
</evidence>
<accession>A0ABR4F0K4</accession>
<proteinExistence type="predicted"/>
<feature type="compositionally biased region" description="Low complexity" evidence="6">
    <location>
        <begin position="234"/>
        <end position="252"/>
    </location>
</feature>
<comment type="subcellular location">
    <subcellularLocation>
        <location evidence="1">Nucleus</location>
    </subcellularLocation>
</comment>
<dbReference type="Gene3D" id="1.10.20.10">
    <property type="entry name" value="Histone, subunit A"/>
    <property type="match status" value="1"/>
</dbReference>
<feature type="region of interest" description="Disordered" evidence="6">
    <location>
        <begin position="1"/>
        <end position="113"/>
    </location>
</feature>
<dbReference type="Proteomes" id="UP001600888">
    <property type="component" value="Unassembled WGS sequence"/>
</dbReference>
<evidence type="ECO:0000259" key="7">
    <source>
        <dbReference type="Pfam" id="PF00808"/>
    </source>
</evidence>
<dbReference type="PANTHER" id="PTHR46172:SF1">
    <property type="entry name" value="DNA POLYMERASE EPSILON SUBUNIT 3"/>
    <property type="match status" value="1"/>
</dbReference>
<dbReference type="EMBL" id="JBAWTH010000017">
    <property type="protein sequence ID" value="KAL2288100.1"/>
    <property type="molecule type" value="Genomic_DNA"/>
</dbReference>